<proteinExistence type="predicted"/>
<comment type="subcellular location">
    <subcellularLocation>
        <location evidence="1">Membrane</location>
        <topology evidence="1">Multi-pass membrane protein</topology>
    </subcellularLocation>
</comment>
<evidence type="ECO:0000256" key="4">
    <source>
        <dbReference type="ARBA" id="ARBA00023136"/>
    </source>
</evidence>
<feature type="transmembrane region" description="Helical" evidence="5">
    <location>
        <begin position="131"/>
        <end position="153"/>
    </location>
</feature>
<keyword evidence="4 5" id="KW-0472">Membrane</keyword>
<name>A0ABM8ZWW1_9VIBR</name>
<dbReference type="PANTHER" id="PTHR43847:SF1">
    <property type="entry name" value="BLL3993 PROTEIN"/>
    <property type="match status" value="1"/>
</dbReference>
<dbReference type="RefSeq" id="WP_237467965.1">
    <property type="nucleotide sequence ID" value="NZ_CAKLDI010000002.1"/>
</dbReference>
<evidence type="ECO:0000313" key="6">
    <source>
        <dbReference type="EMBL" id="CAH0535105.1"/>
    </source>
</evidence>
<evidence type="ECO:0008006" key="8">
    <source>
        <dbReference type="Google" id="ProtNLM"/>
    </source>
</evidence>
<dbReference type="EMBL" id="CAKLDI010000002">
    <property type="protein sequence ID" value="CAH0535105.1"/>
    <property type="molecule type" value="Genomic_DNA"/>
</dbReference>
<organism evidence="6 7">
    <name type="scientific">Vibrio stylophorae</name>
    <dbReference type="NCBI Taxonomy" id="659351"/>
    <lineage>
        <taxon>Bacteria</taxon>
        <taxon>Pseudomonadati</taxon>
        <taxon>Pseudomonadota</taxon>
        <taxon>Gammaproteobacteria</taxon>
        <taxon>Vibrionales</taxon>
        <taxon>Vibrionaceae</taxon>
        <taxon>Vibrio</taxon>
    </lineage>
</organism>
<gene>
    <name evidence="6" type="ORF">VST7929_02766</name>
</gene>
<keyword evidence="3 5" id="KW-1133">Transmembrane helix</keyword>
<evidence type="ECO:0000256" key="5">
    <source>
        <dbReference type="SAM" id="Phobius"/>
    </source>
</evidence>
<accession>A0ABM8ZWW1</accession>
<dbReference type="InterPro" id="IPR007269">
    <property type="entry name" value="ICMT_MeTrfase"/>
</dbReference>
<feature type="transmembrane region" description="Helical" evidence="5">
    <location>
        <begin position="46"/>
        <end position="63"/>
    </location>
</feature>
<keyword evidence="7" id="KW-1185">Reference proteome</keyword>
<reference evidence="6" key="1">
    <citation type="submission" date="2021-11" db="EMBL/GenBank/DDBJ databases">
        <authorList>
            <person name="Rodrigo-Torres L."/>
            <person name="Arahal R. D."/>
            <person name="Lucena T."/>
        </authorList>
    </citation>
    <scope>NUCLEOTIDE SEQUENCE</scope>
    <source>
        <strain evidence="6">CECT 7929</strain>
    </source>
</reference>
<evidence type="ECO:0000256" key="2">
    <source>
        <dbReference type="ARBA" id="ARBA00022692"/>
    </source>
</evidence>
<comment type="caution">
    <text evidence="6">The sequence shown here is derived from an EMBL/GenBank/DDBJ whole genome shotgun (WGS) entry which is preliminary data.</text>
</comment>
<protein>
    <recommendedName>
        <fullName evidence="8">Isoprenylcysteine carboxyl methyltransferase</fullName>
    </recommendedName>
</protein>
<evidence type="ECO:0000313" key="7">
    <source>
        <dbReference type="Proteomes" id="UP000838672"/>
    </source>
</evidence>
<evidence type="ECO:0000256" key="3">
    <source>
        <dbReference type="ARBA" id="ARBA00022989"/>
    </source>
</evidence>
<dbReference type="Pfam" id="PF04140">
    <property type="entry name" value="ICMT"/>
    <property type="match status" value="1"/>
</dbReference>
<sequence>MSHTLLALLLIIFTLRIATVVGSIRNVKRMKAMGGVEYGKTNSRYLTLLHTAFYFGAIFEAMIRQTQWQALTYVGLGFYLFSMLALALVIYCLWPVWSIKLVIVPNHQVVANWLFRAVRHPNYFLNILPELIGVVLMTQAYFCALILTPLYLWSLRVRIAQEEKVMRQACPEYQMLLEGERKAQPQ</sequence>
<dbReference type="InterPro" id="IPR052527">
    <property type="entry name" value="Metal_cation-efflux_comp"/>
</dbReference>
<dbReference type="Proteomes" id="UP000838672">
    <property type="component" value="Unassembled WGS sequence"/>
</dbReference>
<evidence type="ECO:0000256" key="1">
    <source>
        <dbReference type="ARBA" id="ARBA00004141"/>
    </source>
</evidence>
<dbReference type="PANTHER" id="PTHR43847">
    <property type="entry name" value="BLL3993 PROTEIN"/>
    <property type="match status" value="1"/>
</dbReference>
<dbReference type="Gene3D" id="1.20.120.1630">
    <property type="match status" value="1"/>
</dbReference>
<feature type="transmembrane region" description="Helical" evidence="5">
    <location>
        <begin position="70"/>
        <end position="97"/>
    </location>
</feature>
<keyword evidence="2 5" id="KW-0812">Transmembrane</keyword>